<feature type="modified residue" description="4-aspartylphosphate" evidence="6">
    <location>
        <position position="52"/>
    </location>
</feature>
<keyword evidence="3 7" id="KW-0238">DNA-binding</keyword>
<dbReference type="SMART" id="SM00448">
    <property type="entry name" value="REC"/>
    <property type="match status" value="1"/>
</dbReference>
<dbReference type="SMART" id="SM00862">
    <property type="entry name" value="Trans_reg_C"/>
    <property type="match status" value="1"/>
</dbReference>
<dbReference type="GO" id="GO:0006355">
    <property type="term" value="P:regulation of DNA-templated transcription"/>
    <property type="evidence" value="ECO:0007669"/>
    <property type="project" value="InterPro"/>
</dbReference>
<evidence type="ECO:0000313" key="11">
    <source>
        <dbReference type="Proteomes" id="UP000681343"/>
    </source>
</evidence>
<dbReference type="CDD" id="cd00383">
    <property type="entry name" value="trans_reg_C"/>
    <property type="match status" value="1"/>
</dbReference>
<evidence type="ECO:0000256" key="6">
    <source>
        <dbReference type="PROSITE-ProRule" id="PRU00169"/>
    </source>
</evidence>
<evidence type="ECO:0000256" key="1">
    <source>
        <dbReference type="ARBA" id="ARBA00018672"/>
    </source>
</evidence>
<feature type="domain" description="Response regulatory" evidence="8">
    <location>
        <begin position="3"/>
        <end position="116"/>
    </location>
</feature>
<keyword evidence="11" id="KW-1185">Reference proteome</keyword>
<dbReference type="AlphaFoldDB" id="A0A810PXX8"/>
<keyword evidence="2" id="KW-0805">Transcription regulation</keyword>
<keyword evidence="4" id="KW-0804">Transcription</keyword>
<dbReference type="InterPro" id="IPR039420">
    <property type="entry name" value="WalR-like"/>
</dbReference>
<dbReference type="InterPro" id="IPR011006">
    <property type="entry name" value="CheY-like_superfamily"/>
</dbReference>
<evidence type="ECO:0000256" key="5">
    <source>
        <dbReference type="ARBA" id="ARBA00024867"/>
    </source>
</evidence>
<dbReference type="InterPro" id="IPR036388">
    <property type="entry name" value="WH-like_DNA-bd_sf"/>
</dbReference>
<comment type="function">
    <text evidence="5">May play the central regulatory role in sporulation. It may be an element of the effector pathway responsible for the activation of sporulation genes in response to nutritional stress. Spo0A may act in concert with spo0H (a sigma factor) to control the expression of some genes that are critical to the sporulation process.</text>
</comment>
<evidence type="ECO:0000256" key="3">
    <source>
        <dbReference type="ARBA" id="ARBA00023125"/>
    </source>
</evidence>
<dbReference type="GO" id="GO:0005829">
    <property type="term" value="C:cytosol"/>
    <property type="evidence" value="ECO:0007669"/>
    <property type="project" value="TreeGrafter"/>
</dbReference>
<dbReference type="PROSITE" id="PS51755">
    <property type="entry name" value="OMPR_PHOB"/>
    <property type="match status" value="1"/>
</dbReference>
<dbReference type="Gene3D" id="1.10.10.10">
    <property type="entry name" value="Winged helix-like DNA-binding domain superfamily/Winged helix DNA-binding domain"/>
    <property type="match status" value="1"/>
</dbReference>
<evidence type="ECO:0000259" key="9">
    <source>
        <dbReference type="PROSITE" id="PS51755"/>
    </source>
</evidence>
<feature type="DNA-binding region" description="OmpR/PhoB-type" evidence="7">
    <location>
        <begin position="117"/>
        <end position="223"/>
    </location>
</feature>
<dbReference type="GO" id="GO:0032993">
    <property type="term" value="C:protein-DNA complex"/>
    <property type="evidence" value="ECO:0007669"/>
    <property type="project" value="TreeGrafter"/>
</dbReference>
<evidence type="ECO:0000256" key="2">
    <source>
        <dbReference type="ARBA" id="ARBA00023015"/>
    </source>
</evidence>
<dbReference type="Gene3D" id="3.40.50.2300">
    <property type="match status" value="1"/>
</dbReference>
<feature type="domain" description="OmpR/PhoB-type" evidence="9">
    <location>
        <begin position="117"/>
        <end position="223"/>
    </location>
</feature>
<organism evidence="10 11">
    <name type="scientific">Vescimonas fastidiosa</name>
    <dbReference type="NCBI Taxonomy" id="2714353"/>
    <lineage>
        <taxon>Bacteria</taxon>
        <taxon>Bacillati</taxon>
        <taxon>Bacillota</taxon>
        <taxon>Clostridia</taxon>
        <taxon>Eubacteriales</taxon>
        <taxon>Oscillospiraceae</taxon>
        <taxon>Vescimonas</taxon>
    </lineage>
</organism>
<dbReference type="GO" id="GO:0000976">
    <property type="term" value="F:transcription cis-regulatory region binding"/>
    <property type="evidence" value="ECO:0007669"/>
    <property type="project" value="TreeGrafter"/>
</dbReference>
<reference evidence="10" key="1">
    <citation type="submission" date="2020-09" db="EMBL/GenBank/DDBJ databases">
        <title>New species isolated from human feces.</title>
        <authorList>
            <person name="Kitahara M."/>
            <person name="Shigeno Y."/>
            <person name="Shime M."/>
            <person name="Matsumoto Y."/>
            <person name="Nakamura S."/>
            <person name="Motooka D."/>
            <person name="Fukuoka S."/>
            <person name="Nishikawa H."/>
            <person name="Benno Y."/>
        </authorList>
    </citation>
    <scope>NUCLEOTIDE SEQUENCE</scope>
    <source>
        <strain evidence="10">MM35</strain>
    </source>
</reference>
<dbReference type="Pfam" id="PF00072">
    <property type="entry name" value="Response_reg"/>
    <property type="match status" value="1"/>
</dbReference>
<dbReference type="InterPro" id="IPR001867">
    <property type="entry name" value="OmpR/PhoB-type_DNA-bd"/>
</dbReference>
<sequence>MYQILLVEDDRALALAVQKLLESYGSRVRCVEDFADVLGEFAACQPQLVLMDIKLPYRDGYYWCSRIREISAVPVVFLSSASDNMNIVMALNMGGDDFIAKPVDPMVLTAKVQAVLRRTYEIAGAGQTVEFCGATLSLGDGCLHTEKGRVELTKNEFRILQLLLENRGKIVSREELMMRLWQSDLYVEENTLTVNVARLRKKLEEGGLEGVILTKPGRGYIIL</sequence>
<dbReference type="RefSeq" id="WP_212820083.1">
    <property type="nucleotide sequence ID" value="NZ_AP023415.1"/>
</dbReference>
<keyword evidence="6" id="KW-0597">Phosphoprotein</keyword>
<protein>
    <recommendedName>
        <fullName evidence="1">Stage 0 sporulation protein A homolog</fullName>
    </recommendedName>
</protein>
<dbReference type="PANTHER" id="PTHR48111:SF43">
    <property type="entry name" value="STAGE 0 SPORULATION PROTEIN A HOMOLOG"/>
    <property type="match status" value="1"/>
</dbReference>
<dbReference type="PROSITE" id="PS50110">
    <property type="entry name" value="RESPONSE_REGULATORY"/>
    <property type="match status" value="1"/>
</dbReference>
<evidence type="ECO:0000256" key="7">
    <source>
        <dbReference type="PROSITE-ProRule" id="PRU01091"/>
    </source>
</evidence>
<name>A0A810PXX8_9FIRM</name>
<accession>A0A810PXX8</accession>
<evidence type="ECO:0000256" key="4">
    <source>
        <dbReference type="ARBA" id="ARBA00023163"/>
    </source>
</evidence>
<dbReference type="Proteomes" id="UP000681343">
    <property type="component" value="Chromosome"/>
</dbReference>
<dbReference type="SUPFAM" id="SSF52172">
    <property type="entry name" value="CheY-like"/>
    <property type="match status" value="1"/>
</dbReference>
<evidence type="ECO:0000313" key="10">
    <source>
        <dbReference type="EMBL" id="BCK78967.1"/>
    </source>
</evidence>
<evidence type="ECO:0000259" key="8">
    <source>
        <dbReference type="PROSITE" id="PS50110"/>
    </source>
</evidence>
<dbReference type="InterPro" id="IPR001789">
    <property type="entry name" value="Sig_transdc_resp-reg_receiver"/>
</dbReference>
<dbReference type="Pfam" id="PF00486">
    <property type="entry name" value="Trans_reg_C"/>
    <property type="match status" value="1"/>
</dbReference>
<dbReference type="EMBL" id="AP023415">
    <property type="protein sequence ID" value="BCK78967.1"/>
    <property type="molecule type" value="Genomic_DNA"/>
</dbReference>
<dbReference type="KEGG" id="vfa:MM35RIKEN_11590"/>
<dbReference type="PANTHER" id="PTHR48111">
    <property type="entry name" value="REGULATOR OF RPOS"/>
    <property type="match status" value="1"/>
</dbReference>
<proteinExistence type="predicted"/>
<dbReference type="GO" id="GO:0000156">
    <property type="term" value="F:phosphorelay response regulator activity"/>
    <property type="evidence" value="ECO:0007669"/>
    <property type="project" value="TreeGrafter"/>
</dbReference>
<dbReference type="InterPro" id="IPR016032">
    <property type="entry name" value="Sig_transdc_resp-reg_C-effctor"/>
</dbReference>
<gene>
    <name evidence="10" type="ORF">MM35RIKEN_11590</name>
</gene>
<dbReference type="SUPFAM" id="SSF46894">
    <property type="entry name" value="C-terminal effector domain of the bipartite response regulators"/>
    <property type="match status" value="1"/>
</dbReference>